<comment type="caution">
    <text evidence="7">The sequence shown here is derived from an EMBL/GenBank/DDBJ whole genome shotgun (WGS) entry which is preliminary data.</text>
</comment>
<keyword evidence="3 6" id="KW-0812">Transmembrane</keyword>
<evidence type="ECO:0000313" key="8">
    <source>
        <dbReference type="Proteomes" id="UP000265520"/>
    </source>
</evidence>
<organism evidence="7 8">
    <name type="scientific">Trifolium medium</name>
    <dbReference type="NCBI Taxonomy" id="97028"/>
    <lineage>
        <taxon>Eukaryota</taxon>
        <taxon>Viridiplantae</taxon>
        <taxon>Streptophyta</taxon>
        <taxon>Embryophyta</taxon>
        <taxon>Tracheophyta</taxon>
        <taxon>Spermatophyta</taxon>
        <taxon>Magnoliopsida</taxon>
        <taxon>eudicotyledons</taxon>
        <taxon>Gunneridae</taxon>
        <taxon>Pentapetalae</taxon>
        <taxon>rosids</taxon>
        <taxon>fabids</taxon>
        <taxon>Fabales</taxon>
        <taxon>Fabaceae</taxon>
        <taxon>Papilionoideae</taxon>
        <taxon>50 kb inversion clade</taxon>
        <taxon>NPAAA clade</taxon>
        <taxon>Hologalegina</taxon>
        <taxon>IRL clade</taxon>
        <taxon>Trifolieae</taxon>
        <taxon>Trifolium</taxon>
    </lineage>
</organism>
<dbReference type="PANTHER" id="PTHR31113:SF38">
    <property type="entry name" value="UPF0496 PLANT-LIKE PROTEIN"/>
    <property type="match status" value="1"/>
</dbReference>
<dbReference type="PANTHER" id="PTHR31113">
    <property type="entry name" value="UPF0496 PROTEIN 3-RELATED"/>
    <property type="match status" value="1"/>
</dbReference>
<evidence type="ECO:0000256" key="5">
    <source>
        <dbReference type="ARBA" id="ARBA00023136"/>
    </source>
</evidence>
<comment type="subcellular location">
    <subcellularLocation>
        <location evidence="1">Membrane</location>
    </subcellularLocation>
</comment>
<feature type="transmembrane region" description="Helical" evidence="6">
    <location>
        <begin position="21"/>
        <end position="48"/>
    </location>
</feature>
<dbReference type="EMBL" id="LXQA011323804">
    <property type="protein sequence ID" value="MCI93240.1"/>
    <property type="molecule type" value="Genomic_DNA"/>
</dbReference>
<dbReference type="Pfam" id="PF05055">
    <property type="entry name" value="DUF677"/>
    <property type="match status" value="1"/>
</dbReference>
<evidence type="ECO:0000256" key="6">
    <source>
        <dbReference type="SAM" id="Phobius"/>
    </source>
</evidence>
<dbReference type="AlphaFoldDB" id="A0A392W3K4"/>
<keyword evidence="4 6" id="KW-1133">Transmembrane helix</keyword>
<dbReference type="InterPro" id="IPR007749">
    <property type="entry name" value="DUF677"/>
</dbReference>
<name>A0A392W3K4_9FABA</name>
<comment type="similarity">
    <text evidence="2">Belongs to the UPF0496 family.</text>
</comment>
<evidence type="ECO:0000313" key="7">
    <source>
        <dbReference type="EMBL" id="MCI93240.1"/>
    </source>
</evidence>
<dbReference type="GO" id="GO:0016020">
    <property type="term" value="C:membrane"/>
    <property type="evidence" value="ECO:0007669"/>
    <property type="project" value="UniProtKB-SubCell"/>
</dbReference>
<accession>A0A392W3K4</accession>
<reference evidence="7 8" key="1">
    <citation type="journal article" date="2018" name="Front. Plant Sci.">
        <title>Red Clover (Trifolium pratense) and Zigzag Clover (T. medium) - A Picture of Genomic Similarities and Differences.</title>
        <authorList>
            <person name="Dluhosova J."/>
            <person name="Istvanek J."/>
            <person name="Nedelnik J."/>
            <person name="Repkova J."/>
        </authorList>
    </citation>
    <scope>NUCLEOTIDE SEQUENCE [LARGE SCALE GENOMIC DNA]</scope>
    <source>
        <strain evidence="8">cv. 10/8</strain>
        <tissue evidence="7">Leaf</tissue>
    </source>
</reference>
<proteinExistence type="inferred from homology"/>
<evidence type="ECO:0000256" key="3">
    <source>
        <dbReference type="ARBA" id="ARBA00022692"/>
    </source>
</evidence>
<sequence>MLEKLQLRKGKLDKKLKQIRTWRKVSFIIFVATVAAVLICSVVAAAVASPHVAAAVAA</sequence>
<protein>
    <submittedName>
        <fullName evidence="7">UPF0496 protein</fullName>
    </submittedName>
</protein>
<keyword evidence="8" id="KW-1185">Reference proteome</keyword>
<evidence type="ECO:0000256" key="1">
    <source>
        <dbReference type="ARBA" id="ARBA00004370"/>
    </source>
</evidence>
<feature type="non-terminal residue" evidence="7">
    <location>
        <position position="58"/>
    </location>
</feature>
<dbReference type="Proteomes" id="UP000265520">
    <property type="component" value="Unassembled WGS sequence"/>
</dbReference>
<keyword evidence="5 6" id="KW-0472">Membrane</keyword>
<evidence type="ECO:0000256" key="2">
    <source>
        <dbReference type="ARBA" id="ARBA00009074"/>
    </source>
</evidence>
<evidence type="ECO:0000256" key="4">
    <source>
        <dbReference type="ARBA" id="ARBA00022989"/>
    </source>
</evidence>